<name>A0A6A6JJB6_WESOR</name>
<gene>
    <name evidence="1" type="ORF">EI97DRAFT_44593</name>
</gene>
<dbReference type="EMBL" id="ML986493">
    <property type="protein sequence ID" value="KAF2276577.1"/>
    <property type="molecule type" value="Genomic_DNA"/>
</dbReference>
<evidence type="ECO:0000313" key="2">
    <source>
        <dbReference type="Proteomes" id="UP000800097"/>
    </source>
</evidence>
<dbReference type="Proteomes" id="UP000800097">
    <property type="component" value="Unassembled WGS sequence"/>
</dbReference>
<sequence>MKWEPVFNIVHRYLFCRCVLRLGTPSRLEKEMTLLVNAPCPRHNIVGKNLRDYSELAVHPSEDPYFERFGGYNAFWAMLHRCFAPLYERLGGSKAITKTQLLYGYVDLAQMEEDDKEAVRRIADDYLLKTREMLLNKKQESVNDDHLDQFNKSYMGMELRKILNGDWDGIPHGITGQ</sequence>
<dbReference type="RefSeq" id="XP_033654116.1">
    <property type="nucleotide sequence ID" value="XM_033799997.1"/>
</dbReference>
<proteinExistence type="predicted"/>
<protein>
    <submittedName>
        <fullName evidence="1">Uncharacterized protein</fullName>
    </submittedName>
</protein>
<dbReference type="OrthoDB" id="3200163at2759"/>
<organism evidence="1 2">
    <name type="scientific">Westerdykella ornata</name>
    <dbReference type="NCBI Taxonomy" id="318751"/>
    <lineage>
        <taxon>Eukaryota</taxon>
        <taxon>Fungi</taxon>
        <taxon>Dikarya</taxon>
        <taxon>Ascomycota</taxon>
        <taxon>Pezizomycotina</taxon>
        <taxon>Dothideomycetes</taxon>
        <taxon>Pleosporomycetidae</taxon>
        <taxon>Pleosporales</taxon>
        <taxon>Sporormiaceae</taxon>
        <taxon>Westerdykella</taxon>
    </lineage>
</organism>
<evidence type="ECO:0000313" key="1">
    <source>
        <dbReference type="EMBL" id="KAF2276577.1"/>
    </source>
</evidence>
<accession>A0A6A6JJB6</accession>
<reference evidence="1" key="1">
    <citation type="journal article" date="2020" name="Stud. Mycol.">
        <title>101 Dothideomycetes genomes: a test case for predicting lifestyles and emergence of pathogens.</title>
        <authorList>
            <person name="Haridas S."/>
            <person name="Albert R."/>
            <person name="Binder M."/>
            <person name="Bloem J."/>
            <person name="Labutti K."/>
            <person name="Salamov A."/>
            <person name="Andreopoulos B."/>
            <person name="Baker S."/>
            <person name="Barry K."/>
            <person name="Bills G."/>
            <person name="Bluhm B."/>
            <person name="Cannon C."/>
            <person name="Castanera R."/>
            <person name="Culley D."/>
            <person name="Daum C."/>
            <person name="Ezra D."/>
            <person name="Gonzalez J."/>
            <person name="Henrissat B."/>
            <person name="Kuo A."/>
            <person name="Liang C."/>
            <person name="Lipzen A."/>
            <person name="Lutzoni F."/>
            <person name="Magnuson J."/>
            <person name="Mondo S."/>
            <person name="Nolan M."/>
            <person name="Ohm R."/>
            <person name="Pangilinan J."/>
            <person name="Park H.-J."/>
            <person name="Ramirez L."/>
            <person name="Alfaro M."/>
            <person name="Sun H."/>
            <person name="Tritt A."/>
            <person name="Yoshinaga Y."/>
            <person name="Zwiers L.-H."/>
            <person name="Turgeon B."/>
            <person name="Goodwin S."/>
            <person name="Spatafora J."/>
            <person name="Crous P."/>
            <person name="Grigoriev I."/>
        </authorList>
    </citation>
    <scope>NUCLEOTIDE SEQUENCE</scope>
    <source>
        <strain evidence="1">CBS 379.55</strain>
    </source>
</reference>
<dbReference type="GeneID" id="54553172"/>
<keyword evidence="2" id="KW-1185">Reference proteome</keyword>
<dbReference type="AlphaFoldDB" id="A0A6A6JJB6"/>